<gene>
    <name evidence="1" type="ORF">ATJ78_0117</name>
</gene>
<dbReference type="OrthoDB" id="5083989at2"/>
<dbReference type="AlphaFoldDB" id="A0A2A9DR96"/>
<dbReference type="EMBL" id="PDJE01000001">
    <property type="protein sequence ID" value="PFG29218.1"/>
    <property type="molecule type" value="Genomic_DNA"/>
</dbReference>
<comment type="caution">
    <text evidence="1">The sequence shown here is derived from an EMBL/GenBank/DDBJ whole genome shotgun (WGS) entry which is preliminary data.</text>
</comment>
<accession>A0A2A9DR96</accession>
<organism evidence="1 2">
    <name type="scientific">Paramicrobacterium agarici</name>
    <dbReference type="NCBI Taxonomy" id="630514"/>
    <lineage>
        <taxon>Bacteria</taxon>
        <taxon>Bacillati</taxon>
        <taxon>Actinomycetota</taxon>
        <taxon>Actinomycetes</taxon>
        <taxon>Micrococcales</taxon>
        <taxon>Microbacteriaceae</taxon>
        <taxon>Paramicrobacterium</taxon>
    </lineage>
</organism>
<name>A0A2A9DR96_9MICO</name>
<sequence>MPDLPRIESWWPHLTVGARHEILEDRTAPISDRVLREIERITDTTVAGDVGLSNDDLRYIETQGETVD</sequence>
<dbReference type="Proteomes" id="UP000221369">
    <property type="component" value="Unassembled WGS sequence"/>
</dbReference>
<proteinExistence type="predicted"/>
<protein>
    <submittedName>
        <fullName evidence="1">Uncharacterized protein</fullName>
    </submittedName>
</protein>
<keyword evidence="2" id="KW-1185">Reference proteome</keyword>
<dbReference type="RefSeq" id="WP_098405830.1">
    <property type="nucleotide sequence ID" value="NZ_PDJE01000001.1"/>
</dbReference>
<evidence type="ECO:0000313" key="1">
    <source>
        <dbReference type="EMBL" id="PFG29218.1"/>
    </source>
</evidence>
<evidence type="ECO:0000313" key="2">
    <source>
        <dbReference type="Proteomes" id="UP000221369"/>
    </source>
</evidence>
<reference evidence="1 2" key="1">
    <citation type="submission" date="2017-10" db="EMBL/GenBank/DDBJ databases">
        <title>Sequencing the genomes of 1000 actinobacteria strains.</title>
        <authorList>
            <person name="Klenk H.-P."/>
        </authorList>
    </citation>
    <scope>NUCLEOTIDE SEQUENCE [LARGE SCALE GENOMIC DNA]</scope>
    <source>
        <strain evidence="1 2">DSM 21798</strain>
    </source>
</reference>